<evidence type="ECO:0000256" key="1">
    <source>
        <dbReference type="ARBA" id="ARBA00004370"/>
    </source>
</evidence>
<evidence type="ECO:0000256" key="5">
    <source>
        <dbReference type="SAM" id="Phobius"/>
    </source>
</evidence>
<dbReference type="InterPro" id="IPR010920">
    <property type="entry name" value="LSM_dom_sf"/>
</dbReference>
<evidence type="ECO:0000313" key="7">
    <source>
        <dbReference type="EMBL" id="MBO1320944.1"/>
    </source>
</evidence>
<dbReference type="Pfam" id="PF00924">
    <property type="entry name" value="MS_channel_2nd"/>
    <property type="match status" value="1"/>
</dbReference>
<name>A0A8J7QC16_9BACT</name>
<dbReference type="InterPro" id="IPR023408">
    <property type="entry name" value="MscS_beta-dom_sf"/>
</dbReference>
<dbReference type="SUPFAM" id="SSF50182">
    <property type="entry name" value="Sm-like ribonucleoproteins"/>
    <property type="match status" value="1"/>
</dbReference>
<dbReference type="Gene3D" id="2.30.30.60">
    <property type="match status" value="1"/>
</dbReference>
<protein>
    <submittedName>
        <fullName evidence="7">Mechanosensitive ion channel</fullName>
    </submittedName>
</protein>
<gene>
    <name evidence="7" type="ORF">J3U88_20875</name>
</gene>
<evidence type="ECO:0000256" key="2">
    <source>
        <dbReference type="ARBA" id="ARBA00022692"/>
    </source>
</evidence>
<feature type="transmembrane region" description="Helical" evidence="5">
    <location>
        <begin position="63"/>
        <end position="83"/>
    </location>
</feature>
<dbReference type="PANTHER" id="PTHR30566:SF25">
    <property type="entry name" value="INNER MEMBRANE PROTEIN"/>
    <property type="match status" value="1"/>
</dbReference>
<feature type="transmembrane region" description="Helical" evidence="5">
    <location>
        <begin position="137"/>
        <end position="158"/>
    </location>
</feature>
<dbReference type="Gene3D" id="1.10.287.1260">
    <property type="match status" value="1"/>
</dbReference>
<reference evidence="7" key="1">
    <citation type="submission" date="2021-03" db="EMBL/GenBank/DDBJ databases">
        <authorList>
            <person name="Wang G."/>
        </authorList>
    </citation>
    <scope>NUCLEOTIDE SEQUENCE</scope>
    <source>
        <strain evidence="7">KCTC 12899</strain>
    </source>
</reference>
<comment type="caution">
    <text evidence="7">The sequence shown here is derived from an EMBL/GenBank/DDBJ whole genome shotgun (WGS) entry which is preliminary data.</text>
</comment>
<dbReference type="AlphaFoldDB" id="A0A8J7QC16"/>
<feature type="transmembrane region" description="Helical" evidence="5">
    <location>
        <begin position="14"/>
        <end position="35"/>
    </location>
</feature>
<organism evidence="7 8">
    <name type="scientific">Acanthopleuribacter pedis</name>
    <dbReference type="NCBI Taxonomy" id="442870"/>
    <lineage>
        <taxon>Bacteria</taxon>
        <taxon>Pseudomonadati</taxon>
        <taxon>Acidobacteriota</taxon>
        <taxon>Holophagae</taxon>
        <taxon>Acanthopleuribacterales</taxon>
        <taxon>Acanthopleuribacteraceae</taxon>
        <taxon>Acanthopleuribacter</taxon>
    </lineage>
</organism>
<sequence>MISPTPLWHHPDPLVHTVGLLALAAVIALVAYQLLRRLLRHLAAKEPNSWPGRLHEIRGPFKLVLPLSAIHIVAPGLQLPSPYQDPWLRLLNLALIYSVTWLSIRLIIMGEALLLQKHPLSEKNNLAARRVHTQVNIMRKILILLLVILGCGVGLMSFEKVRQLGTTLLASAGVAGIILGIAAQKSIATLVAGIQMAITQPIRIDDVVIVEGEWGRIEEITLTYVVVQIWDKRRMVLPVTHFLEKPFQNWTRVSSEIIGSVMLHLDYSVPLEALRDALSRVLENEALWDGETAVLQVVNSGPHTMEVRILVSAADASQAWDLRCLVRESLITFVQQNYPESLPRFRIEPQTLESAR</sequence>
<feature type="transmembrane region" description="Helical" evidence="5">
    <location>
        <begin position="95"/>
        <end position="116"/>
    </location>
</feature>
<dbReference type="PANTHER" id="PTHR30566">
    <property type="entry name" value="YNAI-RELATED MECHANOSENSITIVE ION CHANNEL"/>
    <property type="match status" value="1"/>
</dbReference>
<comment type="subcellular location">
    <subcellularLocation>
        <location evidence="1">Membrane</location>
    </subcellularLocation>
</comment>
<feature type="transmembrane region" description="Helical" evidence="5">
    <location>
        <begin position="164"/>
        <end position="183"/>
    </location>
</feature>
<keyword evidence="8" id="KW-1185">Reference proteome</keyword>
<dbReference type="GO" id="GO:0008381">
    <property type="term" value="F:mechanosensitive monoatomic ion channel activity"/>
    <property type="evidence" value="ECO:0007669"/>
    <property type="project" value="UniProtKB-ARBA"/>
</dbReference>
<dbReference type="EMBL" id="JAFREP010000020">
    <property type="protein sequence ID" value="MBO1320944.1"/>
    <property type="molecule type" value="Genomic_DNA"/>
</dbReference>
<feature type="domain" description="Mechanosensitive ion channel MscS" evidence="6">
    <location>
        <begin position="186"/>
        <end position="252"/>
    </location>
</feature>
<evidence type="ECO:0000259" key="6">
    <source>
        <dbReference type="Pfam" id="PF00924"/>
    </source>
</evidence>
<dbReference type="RefSeq" id="WP_207860919.1">
    <property type="nucleotide sequence ID" value="NZ_JAFREP010000020.1"/>
</dbReference>
<evidence type="ECO:0000313" key="8">
    <source>
        <dbReference type="Proteomes" id="UP000664417"/>
    </source>
</evidence>
<accession>A0A8J7QC16</accession>
<dbReference type="GO" id="GO:0016020">
    <property type="term" value="C:membrane"/>
    <property type="evidence" value="ECO:0007669"/>
    <property type="project" value="UniProtKB-SubCell"/>
</dbReference>
<dbReference type="Proteomes" id="UP000664417">
    <property type="component" value="Unassembled WGS sequence"/>
</dbReference>
<keyword evidence="2 5" id="KW-0812">Transmembrane</keyword>
<proteinExistence type="predicted"/>
<keyword evidence="4 5" id="KW-0472">Membrane</keyword>
<keyword evidence="3 5" id="KW-1133">Transmembrane helix</keyword>
<evidence type="ECO:0000256" key="3">
    <source>
        <dbReference type="ARBA" id="ARBA00022989"/>
    </source>
</evidence>
<evidence type="ECO:0000256" key="4">
    <source>
        <dbReference type="ARBA" id="ARBA00023136"/>
    </source>
</evidence>
<dbReference type="InterPro" id="IPR006685">
    <property type="entry name" value="MscS_channel_2nd"/>
</dbReference>